<dbReference type="InterPro" id="IPR003593">
    <property type="entry name" value="AAA+_ATPase"/>
</dbReference>
<dbReference type="Pfam" id="PF00005">
    <property type="entry name" value="ABC_tran"/>
    <property type="match status" value="1"/>
</dbReference>
<evidence type="ECO:0000256" key="3">
    <source>
        <dbReference type="ARBA" id="ARBA00022741"/>
    </source>
</evidence>
<keyword evidence="5" id="KW-1278">Translocase</keyword>
<sequence length="291" mass="31784">MDAAPAWAEHVPAWMSGNRMLELQGLTRQFGTTLAVDHVNLEVPDGQMVGIIGRSGAGKSTLLRLINRLEAPSSGRILSGGRDVTALDGRALRDWRRDCAMVFQQFNLVQRLDVLTNVLIGRLAYQRGWRSFMVLVGARFTAAERAMALAALDRFGLADTALQRAETLSGGQQQRVAICRALMQQPRLILADEPIASLDPRNAQVVMDALRDVNRQDGLTVLVNLHHLDTAREYCDRIVAMQAGKVVFDGTPAALTAERVRAIYGISEEEFAAEAAARLRADAAPARLAMA</sequence>
<evidence type="ECO:0000259" key="7">
    <source>
        <dbReference type="PROSITE" id="PS50893"/>
    </source>
</evidence>
<accession>A0ABT8ACP4</accession>
<evidence type="ECO:0000256" key="6">
    <source>
        <dbReference type="ARBA" id="ARBA00023136"/>
    </source>
</evidence>
<dbReference type="InterPro" id="IPR012693">
    <property type="entry name" value="ABC_transpr_PhnC"/>
</dbReference>
<dbReference type="PANTHER" id="PTHR43166:SF6">
    <property type="entry name" value="PHOSPHONATES IMPORT ATP-BINDING PROTEIN PHNC"/>
    <property type="match status" value="1"/>
</dbReference>
<name>A0ABT8ACP4_9PROT</name>
<dbReference type="NCBIfam" id="TIGR02315">
    <property type="entry name" value="ABC_phnC"/>
    <property type="match status" value="1"/>
</dbReference>
<dbReference type="InterPro" id="IPR017871">
    <property type="entry name" value="ABC_transporter-like_CS"/>
</dbReference>
<keyword evidence="1" id="KW-0813">Transport</keyword>
<evidence type="ECO:0000313" key="9">
    <source>
        <dbReference type="Proteomes" id="UP001529369"/>
    </source>
</evidence>
<evidence type="ECO:0000256" key="2">
    <source>
        <dbReference type="ARBA" id="ARBA00022475"/>
    </source>
</evidence>
<dbReference type="SMART" id="SM00382">
    <property type="entry name" value="AAA"/>
    <property type="match status" value="1"/>
</dbReference>
<keyword evidence="2" id="KW-1003">Cell membrane</keyword>
<dbReference type="PROSITE" id="PS00211">
    <property type="entry name" value="ABC_TRANSPORTER_1"/>
    <property type="match status" value="1"/>
</dbReference>
<evidence type="ECO:0000256" key="1">
    <source>
        <dbReference type="ARBA" id="ARBA00022448"/>
    </source>
</evidence>
<dbReference type="EMBL" id="JAUFPN010000190">
    <property type="protein sequence ID" value="MDN3567226.1"/>
    <property type="molecule type" value="Genomic_DNA"/>
</dbReference>
<dbReference type="Proteomes" id="UP001529369">
    <property type="component" value="Unassembled WGS sequence"/>
</dbReference>
<keyword evidence="4 8" id="KW-0067">ATP-binding</keyword>
<dbReference type="SUPFAM" id="SSF52540">
    <property type="entry name" value="P-loop containing nucleoside triphosphate hydrolases"/>
    <property type="match status" value="1"/>
</dbReference>
<dbReference type="Gene3D" id="3.40.50.300">
    <property type="entry name" value="P-loop containing nucleotide triphosphate hydrolases"/>
    <property type="match status" value="1"/>
</dbReference>
<keyword evidence="6" id="KW-0472">Membrane</keyword>
<keyword evidence="9" id="KW-1185">Reference proteome</keyword>
<dbReference type="InterPro" id="IPR027417">
    <property type="entry name" value="P-loop_NTPase"/>
</dbReference>
<organism evidence="8 9">
    <name type="scientific">Paeniroseomonas aquatica</name>
    <dbReference type="NCBI Taxonomy" id="373043"/>
    <lineage>
        <taxon>Bacteria</taxon>
        <taxon>Pseudomonadati</taxon>
        <taxon>Pseudomonadota</taxon>
        <taxon>Alphaproteobacteria</taxon>
        <taxon>Acetobacterales</taxon>
        <taxon>Acetobacteraceae</taxon>
        <taxon>Paeniroseomonas</taxon>
    </lineage>
</organism>
<feature type="domain" description="ABC transporter" evidence="7">
    <location>
        <begin position="21"/>
        <end position="268"/>
    </location>
</feature>
<dbReference type="InterPro" id="IPR003439">
    <property type="entry name" value="ABC_transporter-like_ATP-bd"/>
</dbReference>
<dbReference type="GO" id="GO:0005524">
    <property type="term" value="F:ATP binding"/>
    <property type="evidence" value="ECO:0007669"/>
    <property type="project" value="UniProtKB-KW"/>
</dbReference>
<protein>
    <submittedName>
        <fullName evidence="8">Phosphonate ABC transporter ATP-binding protein</fullName>
    </submittedName>
</protein>
<evidence type="ECO:0000313" key="8">
    <source>
        <dbReference type="EMBL" id="MDN3567226.1"/>
    </source>
</evidence>
<dbReference type="PANTHER" id="PTHR43166">
    <property type="entry name" value="AMINO ACID IMPORT ATP-BINDING PROTEIN"/>
    <property type="match status" value="1"/>
</dbReference>
<evidence type="ECO:0000256" key="4">
    <source>
        <dbReference type="ARBA" id="ARBA00022840"/>
    </source>
</evidence>
<dbReference type="PROSITE" id="PS50893">
    <property type="entry name" value="ABC_TRANSPORTER_2"/>
    <property type="match status" value="1"/>
</dbReference>
<gene>
    <name evidence="8" type="primary">phnC</name>
    <name evidence="8" type="ORF">QWZ14_22840</name>
</gene>
<dbReference type="InterPro" id="IPR050086">
    <property type="entry name" value="MetN_ABC_transporter-like"/>
</dbReference>
<proteinExistence type="predicted"/>
<reference evidence="9" key="1">
    <citation type="journal article" date="2019" name="Int. J. Syst. Evol. Microbiol.">
        <title>The Global Catalogue of Microorganisms (GCM) 10K type strain sequencing project: providing services to taxonomists for standard genome sequencing and annotation.</title>
        <authorList>
            <consortium name="The Broad Institute Genomics Platform"/>
            <consortium name="The Broad Institute Genome Sequencing Center for Infectious Disease"/>
            <person name="Wu L."/>
            <person name="Ma J."/>
        </authorList>
    </citation>
    <scope>NUCLEOTIDE SEQUENCE [LARGE SCALE GENOMIC DNA]</scope>
    <source>
        <strain evidence="9">CECT 7131</strain>
    </source>
</reference>
<dbReference type="RefSeq" id="WP_290319247.1">
    <property type="nucleotide sequence ID" value="NZ_JAUFPN010000190.1"/>
</dbReference>
<keyword evidence="3" id="KW-0547">Nucleotide-binding</keyword>
<evidence type="ECO:0000256" key="5">
    <source>
        <dbReference type="ARBA" id="ARBA00022967"/>
    </source>
</evidence>
<dbReference type="CDD" id="cd03256">
    <property type="entry name" value="ABC_PhnC_transporter"/>
    <property type="match status" value="1"/>
</dbReference>
<comment type="caution">
    <text evidence="8">The sequence shown here is derived from an EMBL/GenBank/DDBJ whole genome shotgun (WGS) entry which is preliminary data.</text>
</comment>